<dbReference type="Proteomes" id="UP001230654">
    <property type="component" value="Unassembled WGS sequence"/>
</dbReference>
<evidence type="ECO:0000256" key="1">
    <source>
        <dbReference type="SAM" id="MobiDB-lite"/>
    </source>
</evidence>
<proteinExistence type="predicted"/>
<comment type="caution">
    <text evidence="2">The sequence shown here is derived from an EMBL/GenBank/DDBJ whole genome shotgun (WGS) entry which is preliminary data.</text>
</comment>
<dbReference type="EMBL" id="JAUSWV010000002">
    <property type="protein sequence ID" value="MDQ0585609.1"/>
    <property type="molecule type" value="Genomic_DNA"/>
</dbReference>
<keyword evidence="3" id="KW-1185">Reference proteome</keyword>
<protein>
    <submittedName>
        <fullName evidence="2">Uncharacterized protein</fullName>
    </submittedName>
</protein>
<gene>
    <name evidence="2" type="ORF">QF030_007787</name>
</gene>
<evidence type="ECO:0000313" key="3">
    <source>
        <dbReference type="Proteomes" id="UP001230654"/>
    </source>
</evidence>
<reference evidence="2 3" key="1">
    <citation type="submission" date="2023-07" db="EMBL/GenBank/DDBJ databases">
        <title>Comparative genomics of wheat-associated soil bacteria to identify genetic determinants of phenazine resistance.</title>
        <authorList>
            <person name="Mouncey N."/>
        </authorList>
    </citation>
    <scope>NUCLEOTIDE SEQUENCE [LARGE SCALE GENOMIC DNA]</scope>
    <source>
        <strain evidence="2 3">B2I6</strain>
    </source>
</reference>
<accession>A0ABU0P2L5</accession>
<organism evidence="2 3">
    <name type="scientific">Streptomyces rishiriensis</name>
    <dbReference type="NCBI Taxonomy" id="68264"/>
    <lineage>
        <taxon>Bacteria</taxon>
        <taxon>Bacillati</taxon>
        <taxon>Actinomycetota</taxon>
        <taxon>Actinomycetes</taxon>
        <taxon>Kitasatosporales</taxon>
        <taxon>Streptomycetaceae</taxon>
        <taxon>Streptomyces</taxon>
    </lineage>
</organism>
<feature type="compositionally biased region" description="Polar residues" evidence="1">
    <location>
        <begin position="69"/>
        <end position="85"/>
    </location>
</feature>
<evidence type="ECO:0000313" key="2">
    <source>
        <dbReference type="EMBL" id="MDQ0585609.1"/>
    </source>
</evidence>
<name>A0ABU0P2L5_STRRH</name>
<sequence>MPVVLIIQWSEWIPFAGASIHLLWELGRVTRAFGELADVWNEQYQQRQEPARSDLPAVTQPVAHRSVMASTRSGVTPPNCTTGTSVAEPILKIPGPGRGPATKGARLRDSKG</sequence>
<feature type="region of interest" description="Disordered" evidence="1">
    <location>
        <begin position="69"/>
        <end position="112"/>
    </location>
</feature>